<dbReference type="PROSITE" id="PS50157">
    <property type="entry name" value="ZINC_FINGER_C2H2_2"/>
    <property type="match status" value="1"/>
</dbReference>
<dbReference type="SMART" id="SM00355">
    <property type="entry name" value="ZnF_C2H2"/>
    <property type="match status" value="2"/>
</dbReference>
<dbReference type="Gene3D" id="3.30.160.60">
    <property type="entry name" value="Classic Zinc Finger"/>
    <property type="match status" value="1"/>
</dbReference>
<gene>
    <name evidence="5" type="ORF">PPERSA_07026</name>
</gene>
<feature type="compositionally biased region" description="Polar residues" evidence="3">
    <location>
        <begin position="9"/>
        <end position="25"/>
    </location>
</feature>
<evidence type="ECO:0000256" key="2">
    <source>
        <dbReference type="SAM" id="Coils"/>
    </source>
</evidence>
<dbReference type="SUPFAM" id="SSF57667">
    <property type="entry name" value="beta-beta-alpha zinc fingers"/>
    <property type="match status" value="1"/>
</dbReference>
<dbReference type="EMBL" id="LDAU01000142">
    <property type="protein sequence ID" value="KRX03198.1"/>
    <property type="molecule type" value="Genomic_DNA"/>
</dbReference>
<evidence type="ECO:0000256" key="1">
    <source>
        <dbReference type="PROSITE-ProRule" id="PRU00042"/>
    </source>
</evidence>
<reference evidence="5 6" key="1">
    <citation type="journal article" date="2015" name="Sci. Rep.">
        <title>Genome of the facultative scuticociliatosis pathogen Pseudocohnilembus persalinus provides insight into its virulence through horizontal gene transfer.</title>
        <authorList>
            <person name="Xiong J."/>
            <person name="Wang G."/>
            <person name="Cheng J."/>
            <person name="Tian M."/>
            <person name="Pan X."/>
            <person name="Warren A."/>
            <person name="Jiang C."/>
            <person name="Yuan D."/>
            <person name="Miao W."/>
        </authorList>
    </citation>
    <scope>NUCLEOTIDE SEQUENCE [LARGE SCALE GENOMIC DNA]</scope>
    <source>
        <strain evidence="5">36N120E</strain>
    </source>
</reference>
<organism evidence="5 6">
    <name type="scientific">Pseudocohnilembus persalinus</name>
    <name type="common">Ciliate</name>
    <dbReference type="NCBI Taxonomy" id="266149"/>
    <lineage>
        <taxon>Eukaryota</taxon>
        <taxon>Sar</taxon>
        <taxon>Alveolata</taxon>
        <taxon>Ciliophora</taxon>
        <taxon>Intramacronucleata</taxon>
        <taxon>Oligohymenophorea</taxon>
        <taxon>Scuticociliatia</taxon>
        <taxon>Philasterida</taxon>
        <taxon>Pseudocohnilembidae</taxon>
        <taxon>Pseudocohnilembus</taxon>
    </lineage>
</organism>
<evidence type="ECO:0000313" key="6">
    <source>
        <dbReference type="Proteomes" id="UP000054937"/>
    </source>
</evidence>
<dbReference type="Pfam" id="PF13894">
    <property type="entry name" value="zf-C2H2_4"/>
    <property type="match status" value="1"/>
</dbReference>
<dbReference type="InterPro" id="IPR013087">
    <property type="entry name" value="Znf_C2H2_type"/>
</dbReference>
<feature type="domain" description="C2H2-type" evidence="4">
    <location>
        <begin position="103"/>
        <end position="131"/>
    </location>
</feature>
<keyword evidence="1" id="KW-0479">Metal-binding</keyword>
<keyword evidence="2" id="KW-0175">Coiled coil</keyword>
<name>A0A0V0QLT6_PSEPJ</name>
<dbReference type="PROSITE" id="PS00028">
    <property type="entry name" value="ZINC_FINGER_C2H2_1"/>
    <property type="match status" value="2"/>
</dbReference>
<feature type="compositionally biased region" description="Low complexity" evidence="3">
    <location>
        <begin position="49"/>
        <end position="60"/>
    </location>
</feature>
<keyword evidence="6" id="KW-1185">Reference proteome</keyword>
<dbReference type="GO" id="GO:0008270">
    <property type="term" value="F:zinc ion binding"/>
    <property type="evidence" value="ECO:0007669"/>
    <property type="project" value="UniProtKB-KW"/>
</dbReference>
<dbReference type="InterPro" id="IPR036236">
    <property type="entry name" value="Znf_C2H2_sf"/>
</dbReference>
<accession>A0A0V0QLT6</accession>
<keyword evidence="1" id="KW-0862">Zinc</keyword>
<feature type="region of interest" description="Disordered" evidence="3">
    <location>
        <begin position="48"/>
        <end position="68"/>
    </location>
</feature>
<feature type="region of interest" description="Disordered" evidence="3">
    <location>
        <begin position="234"/>
        <end position="259"/>
    </location>
</feature>
<dbReference type="InParanoid" id="A0A0V0QLT6"/>
<protein>
    <recommendedName>
        <fullName evidence="4">C2H2-type domain-containing protein</fullName>
    </recommendedName>
</protein>
<dbReference type="OrthoDB" id="40579at2759"/>
<comment type="caution">
    <text evidence="5">The sequence shown here is derived from an EMBL/GenBank/DDBJ whole genome shotgun (WGS) entry which is preliminary data.</text>
</comment>
<feature type="region of interest" description="Disordered" evidence="3">
    <location>
        <begin position="1"/>
        <end position="35"/>
    </location>
</feature>
<dbReference type="Proteomes" id="UP000054937">
    <property type="component" value="Unassembled WGS sequence"/>
</dbReference>
<evidence type="ECO:0000256" key="3">
    <source>
        <dbReference type="SAM" id="MobiDB-lite"/>
    </source>
</evidence>
<proteinExistence type="predicted"/>
<keyword evidence="1" id="KW-0863">Zinc-finger</keyword>
<dbReference type="AlphaFoldDB" id="A0A0V0QLT6"/>
<evidence type="ECO:0000259" key="4">
    <source>
        <dbReference type="PROSITE" id="PS50157"/>
    </source>
</evidence>
<feature type="coiled-coil region" evidence="2">
    <location>
        <begin position="774"/>
        <end position="820"/>
    </location>
</feature>
<evidence type="ECO:0000313" key="5">
    <source>
        <dbReference type="EMBL" id="KRX03198.1"/>
    </source>
</evidence>
<sequence>MNGKKNKETIMNNSQSSLQNRNFQSEQRENQLENLNIKDNLQKIEMEQKQNQQNEQSIQNEENRDYDLSLKSSQEMNEKKRIYKKYRKFDKKCKKLIKNTKNTRCEFCRKNFSNRYNLKTHVLKVHNLEPEFCLKCKQRFKNKHELKIHIEIFHFQKSCISYSDNSKVELTEEQRAEMVRQYSENQLKMQESENQKKIYIQKQNFEKKESGEFRDLIDISGSFQRNLSLEKENLDQKKKLEGQQQQEIQEKSEQKNQNQNQDYQLKQCMWKNMNYKNIEQTCESRILQGKLKSVSNKFEQKMHNKNEVCKKKLINNQQEIQEVDIQEQVNNLFSRQKQCNLLEKVEQEFVIENKQKLNYSQNIVKSELQIIDNNDTRNTELQQNYDLHENYSNKIKNNRQVSKFNQKINNSHFEQDDKSNCKCDLNLKNKVCGTKIVLFNMSNENQQWNQNLIQQSGIQSDFIGDDQYQLKSFQKKQGQNSYKKNLMENNQQQNFVLTFASNRKQQYQDIQDFDGFERESKKFCQKNEQFEKNITENNWENKILDVNRNQQYNGFLNIVDLNKYNQYLFQQQKMGIKCGSLKSYTDQYKNYKIKIENIQDNYIEGLINQTVAKNIQHKGAYQNNLQKDSEFQQFSQQQCNNFSQITEKNQINQKLPHQKFPKQEMQSFDNINCYNYKEKYNEYDNYIKKQIERQYTPGICLKNRNNFNFYVENEDKKLFKEKKTEIKIENHLKREENIIQEQFDKFKDFQNNNNQQKMCKMDILQKRVNSGDSIKQQKEQVDSVNVNVQFIKQQYNSQEIKDDNKNLQNSEKIIQKEQQSFNIKKEQEYNILEEYGKKDKQNQISNELKQEQK</sequence>